<dbReference type="SUPFAM" id="SSF52172">
    <property type="entry name" value="CheY-like"/>
    <property type="match status" value="1"/>
</dbReference>
<evidence type="ECO:0000313" key="4">
    <source>
        <dbReference type="EMBL" id="EMR12631.1"/>
    </source>
</evidence>
<dbReference type="AlphaFoldDB" id="M7NZI0"/>
<dbReference type="PATRIC" id="fig|1286106.3.peg.1829"/>
<dbReference type="InterPro" id="IPR052020">
    <property type="entry name" value="Cyclic_di-GMP/3'3'-cGAMP_PDE"/>
</dbReference>
<name>M7NZI0_9GAMM</name>
<dbReference type="PANTHER" id="PTHR45228:SF1">
    <property type="entry name" value="CYCLIC DI-GMP PHOSPHODIESTERASE TM_0186"/>
    <property type="match status" value="1"/>
</dbReference>
<keyword evidence="4" id="KW-0378">Hydrolase</keyword>
<feature type="domain" description="HD-GYP" evidence="3">
    <location>
        <begin position="155"/>
        <end position="352"/>
    </location>
</feature>
<dbReference type="InterPro" id="IPR011006">
    <property type="entry name" value="CheY-like_superfamily"/>
</dbReference>
<dbReference type="PANTHER" id="PTHR45228">
    <property type="entry name" value="CYCLIC DI-GMP PHOSPHODIESTERASE TM_0186-RELATED"/>
    <property type="match status" value="1"/>
</dbReference>
<evidence type="ECO:0000313" key="5">
    <source>
        <dbReference type="Proteomes" id="UP000012019"/>
    </source>
</evidence>
<keyword evidence="5" id="KW-1185">Reference proteome</keyword>
<accession>M7NZI0</accession>
<organism evidence="4 5">
    <name type="scientific">Methylophaga lonarensis MPL</name>
    <dbReference type="NCBI Taxonomy" id="1286106"/>
    <lineage>
        <taxon>Bacteria</taxon>
        <taxon>Pseudomonadati</taxon>
        <taxon>Pseudomonadota</taxon>
        <taxon>Gammaproteobacteria</taxon>
        <taxon>Thiotrichales</taxon>
        <taxon>Piscirickettsiaceae</taxon>
        <taxon>Methylophaga</taxon>
    </lineage>
</organism>
<dbReference type="STRING" id="1286106.MPL1_09125"/>
<dbReference type="SUPFAM" id="SSF109604">
    <property type="entry name" value="HD-domain/PDEase-like"/>
    <property type="match status" value="1"/>
</dbReference>
<dbReference type="Pfam" id="PF13487">
    <property type="entry name" value="HD_5"/>
    <property type="match status" value="1"/>
</dbReference>
<dbReference type="SMART" id="SM00448">
    <property type="entry name" value="REC"/>
    <property type="match status" value="1"/>
</dbReference>
<dbReference type="PROSITE" id="PS50110">
    <property type="entry name" value="RESPONSE_REGULATORY"/>
    <property type="match status" value="1"/>
</dbReference>
<dbReference type="InterPro" id="IPR037522">
    <property type="entry name" value="HD_GYP_dom"/>
</dbReference>
<dbReference type="GO" id="GO:0000160">
    <property type="term" value="P:phosphorelay signal transduction system"/>
    <property type="evidence" value="ECO:0007669"/>
    <property type="project" value="InterPro"/>
</dbReference>
<sequence>MIDTQAILDANILIVDDQAVNTQLLEKILRQAGYRNIFTCTDPTQVTERYFEHQTDLLLLDIRMPVMDGYQVMQALQQAVIDDYLPVLVLTAELTSEARGRALSSGAKDFITKPFDQLEVLQRIKNLLEVRLLHKQVLDHNLKLELEVRKRTEELEQSRLEIIARLGRAAEYKDNETGNHILRMSHFAGLLAKAANLGEKFSASIELAAPMHDIGKIGIPDYILLKPGKLDDDEWEIMKTHVDIGADLLAGTDVPLLSMARNIALTHHEKWDGSGYPRGLKAEEIPIEGRICAICDVFDALTSERPYKRAWPIEDALQYLRQQAGSHFDPDLIPLFEKILDEVLTFRAQHMDEFDARN</sequence>
<dbReference type="GO" id="GO:0008081">
    <property type="term" value="F:phosphoric diester hydrolase activity"/>
    <property type="evidence" value="ECO:0007669"/>
    <property type="project" value="UniProtKB-ARBA"/>
</dbReference>
<dbReference type="CDD" id="cd17551">
    <property type="entry name" value="REC_RpfG-like"/>
    <property type="match status" value="1"/>
</dbReference>
<protein>
    <submittedName>
        <fullName evidence="4">Response regulator receiver modulated metal dependent phosphohydrolase</fullName>
    </submittedName>
</protein>
<feature type="domain" description="Response regulatory" evidence="2">
    <location>
        <begin position="11"/>
        <end position="128"/>
    </location>
</feature>
<dbReference type="Gene3D" id="3.40.50.2300">
    <property type="match status" value="1"/>
</dbReference>
<dbReference type="CDD" id="cd00077">
    <property type="entry name" value="HDc"/>
    <property type="match status" value="1"/>
</dbReference>
<dbReference type="OrthoDB" id="9816273at2"/>
<evidence type="ECO:0000256" key="1">
    <source>
        <dbReference type="PROSITE-ProRule" id="PRU00169"/>
    </source>
</evidence>
<dbReference type="eggNOG" id="COG3437">
    <property type="taxonomic scope" value="Bacteria"/>
</dbReference>
<dbReference type="SMART" id="SM00471">
    <property type="entry name" value="HDc"/>
    <property type="match status" value="1"/>
</dbReference>
<dbReference type="PROSITE" id="PS51832">
    <property type="entry name" value="HD_GYP"/>
    <property type="match status" value="1"/>
</dbReference>
<dbReference type="InterPro" id="IPR001789">
    <property type="entry name" value="Sig_transdc_resp-reg_receiver"/>
</dbReference>
<dbReference type="Proteomes" id="UP000012019">
    <property type="component" value="Unassembled WGS sequence"/>
</dbReference>
<feature type="modified residue" description="4-aspartylphosphate" evidence="1">
    <location>
        <position position="61"/>
    </location>
</feature>
<dbReference type="InterPro" id="IPR003607">
    <property type="entry name" value="HD/PDEase_dom"/>
</dbReference>
<dbReference type="RefSeq" id="WP_009726797.1">
    <property type="nucleotide sequence ID" value="NZ_APHR01000048.1"/>
</dbReference>
<proteinExistence type="predicted"/>
<dbReference type="Pfam" id="PF00072">
    <property type="entry name" value="Response_reg"/>
    <property type="match status" value="1"/>
</dbReference>
<keyword evidence="1" id="KW-0597">Phosphoprotein</keyword>
<dbReference type="EMBL" id="APHR01000048">
    <property type="protein sequence ID" value="EMR12631.1"/>
    <property type="molecule type" value="Genomic_DNA"/>
</dbReference>
<evidence type="ECO:0000259" key="2">
    <source>
        <dbReference type="PROSITE" id="PS50110"/>
    </source>
</evidence>
<gene>
    <name evidence="4" type="ORF">MPL1_09125</name>
</gene>
<evidence type="ECO:0000259" key="3">
    <source>
        <dbReference type="PROSITE" id="PS51832"/>
    </source>
</evidence>
<dbReference type="Gene3D" id="1.10.3210.10">
    <property type="entry name" value="Hypothetical protein af1432"/>
    <property type="match status" value="1"/>
</dbReference>
<reference evidence="4 5" key="1">
    <citation type="journal article" date="2013" name="Genome Announc.">
        <title>Draft Genome Sequence of Methylophaga lonarensis MPLT, a Haloalkaliphilic (Non-Methane-Utilizing) Methylotroph.</title>
        <authorList>
            <person name="Shetty S.A."/>
            <person name="Marathe N.P."/>
            <person name="Munot H."/>
            <person name="Antony C.P."/>
            <person name="Dhotre D.P."/>
            <person name="Murrell J.C."/>
            <person name="Shouche Y.S."/>
        </authorList>
    </citation>
    <scope>NUCLEOTIDE SEQUENCE [LARGE SCALE GENOMIC DNA]</scope>
    <source>
        <strain evidence="4 5">MPL</strain>
    </source>
</reference>
<comment type="caution">
    <text evidence="4">The sequence shown here is derived from an EMBL/GenBank/DDBJ whole genome shotgun (WGS) entry which is preliminary data.</text>
</comment>